<keyword evidence="3" id="KW-1185">Reference proteome</keyword>
<evidence type="ECO:0000256" key="1">
    <source>
        <dbReference type="SAM" id="Phobius"/>
    </source>
</evidence>
<feature type="non-terminal residue" evidence="2">
    <location>
        <position position="1"/>
    </location>
</feature>
<protein>
    <submittedName>
        <fullName evidence="2">Uncharacterized protein</fullName>
    </submittedName>
</protein>
<dbReference type="SUPFAM" id="SSF53335">
    <property type="entry name" value="S-adenosyl-L-methionine-dependent methyltransferases"/>
    <property type="match status" value="1"/>
</dbReference>
<dbReference type="Pfam" id="PF03492">
    <property type="entry name" value="Methyltransf_7"/>
    <property type="match status" value="1"/>
</dbReference>
<dbReference type="GO" id="GO:0008168">
    <property type="term" value="F:methyltransferase activity"/>
    <property type="evidence" value="ECO:0007669"/>
    <property type="project" value="InterPro"/>
</dbReference>
<proteinExistence type="predicted"/>
<dbReference type="PANTHER" id="PTHR31009">
    <property type="entry name" value="S-ADENOSYL-L-METHIONINE:CARBOXYL METHYLTRANSFERASE FAMILY PROTEIN"/>
    <property type="match status" value="1"/>
</dbReference>
<dbReference type="Gene3D" id="3.40.50.150">
    <property type="entry name" value="Vaccinia Virus protein VP39"/>
    <property type="match status" value="1"/>
</dbReference>
<reference evidence="2" key="1">
    <citation type="submission" date="2022-04" db="EMBL/GenBank/DDBJ databases">
        <title>A functionally conserved STORR gene fusion in Papaver species that diverged 16.8 million years ago.</title>
        <authorList>
            <person name="Catania T."/>
        </authorList>
    </citation>
    <scope>NUCLEOTIDE SEQUENCE</scope>
    <source>
        <strain evidence="2">S-188037</strain>
    </source>
</reference>
<keyword evidence="1" id="KW-0472">Membrane</keyword>
<evidence type="ECO:0000313" key="2">
    <source>
        <dbReference type="EMBL" id="KAI3850723.1"/>
    </source>
</evidence>
<sequence>MQTVTPEFQVYLNDKAYNEFNTLFASIHLEKSYFVTSVPGSFYGRLFPRVSLHFVHSFISRVPKESGDINSCNASNEVWMPVFYHEVAQAYSAQYVMHMEAFLLAGGHEIICGGLMFILVSAIAEETLLSQTSPGLLLDVLGS</sequence>
<evidence type="ECO:0000313" key="3">
    <source>
        <dbReference type="Proteomes" id="UP001202328"/>
    </source>
</evidence>
<comment type="caution">
    <text evidence="2">The sequence shown here is derived from an EMBL/GenBank/DDBJ whole genome shotgun (WGS) entry which is preliminary data.</text>
</comment>
<dbReference type="InterPro" id="IPR005299">
    <property type="entry name" value="MeTrfase_7"/>
</dbReference>
<dbReference type="InterPro" id="IPR029063">
    <property type="entry name" value="SAM-dependent_MTases_sf"/>
</dbReference>
<gene>
    <name evidence="2" type="ORF">MKW98_030783</name>
</gene>
<feature type="transmembrane region" description="Helical" evidence="1">
    <location>
        <begin position="101"/>
        <end position="124"/>
    </location>
</feature>
<dbReference type="EMBL" id="JAJJMB010015994">
    <property type="protein sequence ID" value="KAI3850723.1"/>
    <property type="molecule type" value="Genomic_DNA"/>
</dbReference>
<organism evidence="2 3">
    <name type="scientific">Papaver atlanticum</name>
    <dbReference type="NCBI Taxonomy" id="357466"/>
    <lineage>
        <taxon>Eukaryota</taxon>
        <taxon>Viridiplantae</taxon>
        <taxon>Streptophyta</taxon>
        <taxon>Embryophyta</taxon>
        <taxon>Tracheophyta</taxon>
        <taxon>Spermatophyta</taxon>
        <taxon>Magnoliopsida</taxon>
        <taxon>Ranunculales</taxon>
        <taxon>Papaveraceae</taxon>
        <taxon>Papaveroideae</taxon>
        <taxon>Papaver</taxon>
    </lineage>
</organism>
<accession>A0AAD4S0W0</accession>
<dbReference type="Proteomes" id="UP001202328">
    <property type="component" value="Unassembled WGS sequence"/>
</dbReference>
<name>A0AAD4S0W0_9MAGN</name>
<dbReference type="AlphaFoldDB" id="A0AAD4S0W0"/>
<keyword evidence="1" id="KW-1133">Transmembrane helix</keyword>
<keyword evidence="1" id="KW-0812">Transmembrane</keyword>